<dbReference type="Proteomes" id="UP001605036">
    <property type="component" value="Unassembled WGS sequence"/>
</dbReference>
<proteinExistence type="predicted"/>
<organism evidence="1 2">
    <name type="scientific">Riccia fluitans</name>
    <dbReference type="NCBI Taxonomy" id="41844"/>
    <lineage>
        <taxon>Eukaryota</taxon>
        <taxon>Viridiplantae</taxon>
        <taxon>Streptophyta</taxon>
        <taxon>Embryophyta</taxon>
        <taxon>Marchantiophyta</taxon>
        <taxon>Marchantiopsida</taxon>
        <taxon>Marchantiidae</taxon>
        <taxon>Marchantiales</taxon>
        <taxon>Ricciaceae</taxon>
        <taxon>Riccia</taxon>
    </lineage>
</organism>
<gene>
    <name evidence="1" type="ORF">R1flu_001659</name>
</gene>
<reference evidence="1 2" key="1">
    <citation type="submission" date="2024-09" db="EMBL/GenBank/DDBJ databases">
        <title>Chromosome-scale assembly of Riccia fluitans.</title>
        <authorList>
            <person name="Paukszto L."/>
            <person name="Sawicki J."/>
            <person name="Karawczyk K."/>
            <person name="Piernik-Szablinska J."/>
            <person name="Szczecinska M."/>
            <person name="Mazdziarz M."/>
        </authorList>
    </citation>
    <scope>NUCLEOTIDE SEQUENCE [LARGE SCALE GENOMIC DNA]</scope>
    <source>
        <strain evidence="1">Rf_01</strain>
        <tissue evidence="1">Aerial parts of the thallus</tissue>
    </source>
</reference>
<name>A0ABD1Y7W2_9MARC</name>
<keyword evidence="2" id="KW-1185">Reference proteome</keyword>
<dbReference type="EMBL" id="JBHFFA010000006">
    <property type="protein sequence ID" value="KAL2621454.1"/>
    <property type="molecule type" value="Genomic_DNA"/>
</dbReference>
<sequence length="78" mass="8633">MHARDGRCTLSILDSFLSTAVCEFIKGPAVIKEDSAYAGSHVNWSSFKDQEAEEAALRDGACFYLFQLQNSHITSQSM</sequence>
<evidence type="ECO:0000313" key="1">
    <source>
        <dbReference type="EMBL" id="KAL2621454.1"/>
    </source>
</evidence>
<protein>
    <submittedName>
        <fullName evidence="1">Uncharacterized protein</fullName>
    </submittedName>
</protein>
<comment type="caution">
    <text evidence="1">The sequence shown here is derived from an EMBL/GenBank/DDBJ whole genome shotgun (WGS) entry which is preliminary data.</text>
</comment>
<dbReference type="AlphaFoldDB" id="A0ABD1Y7W2"/>
<evidence type="ECO:0000313" key="2">
    <source>
        <dbReference type="Proteomes" id="UP001605036"/>
    </source>
</evidence>
<accession>A0ABD1Y7W2</accession>